<accession>A0A6J8EYY0</accession>
<dbReference type="Gene3D" id="3.40.50.10140">
    <property type="entry name" value="Toll/interleukin-1 receptor homology (TIR) domain"/>
    <property type="match status" value="1"/>
</dbReference>
<evidence type="ECO:0000256" key="5">
    <source>
        <dbReference type="ARBA" id="ARBA00023136"/>
    </source>
</evidence>
<keyword evidence="5" id="KW-0472">Membrane</keyword>
<keyword evidence="2" id="KW-0812">Transmembrane</keyword>
<dbReference type="PANTHER" id="PTHR24365:SF541">
    <property type="entry name" value="PROTEIN TOLL-RELATED"/>
    <property type="match status" value="1"/>
</dbReference>
<dbReference type="Proteomes" id="UP000507470">
    <property type="component" value="Unassembled WGS sequence"/>
</dbReference>
<dbReference type="OrthoDB" id="6056927at2759"/>
<dbReference type="GO" id="GO:0007165">
    <property type="term" value="P:signal transduction"/>
    <property type="evidence" value="ECO:0007669"/>
    <property type="project" value="InterPro"/>
</dbReference>
<dbReference type="SUPFAM" id="SSF52058">
    <property type="entry name" value="L domain-like"/>
    <property type="match status" value="1"/>
</dbReference>
<dbReference type="PROSITE" id="PS50104">
    <property type="entry name" value="TIR"/>
    <property type="match status" value="1"/>
</dbReference>
<keyword evidence="8" id="KW-1185">Reference proteome</keyword>
<organism evidence="7 8">
    <name type="scientific">Mytilus coruscus</name>
    <name type="common">Sea mussel</name>
    <dbReference type="NCBI Taxonomy" id="42192"/>
    <lineage>
        <taxon>Eukaryota</taxon>
        <taxon>Metazoa</taxon>
        <taxon>Spiralia</taxon>
        <taxon>Lophotrochozoa</taxon>
        <taxon>Mollusca</taxon>
        <taxon>Bivalvia</taxon>
        <taxon>Autobranchia</taxon>
        <taxon>Pteriomorphia</taxon>
        <taxon>Mytilida</taxon>
        <taxon>Mytiloidea</taxon>
        <taxon>Mytilidae</taxon>
        <taxon>Mytilinae</taxon>
        <taxon>Mytilus</taxon>
    </lineage>
</organism>
<evidence type="ECO:0000256" key="2">
    <source>
        <dbReference type="ARBA" id="ARBA00022692"/>
    </source>
</evidence>
<dbReference type="InterPro" id="IPR035897">
    <property type="entry name" value="Toll_tir_struct_dom_sf"/>
</dbReference>
<evidence type="ECO:0000256" key="4">
    <source>
        <dbReference type="ARBA" id="ARBA00022989"/>
    </source>
</evidence>
<reference evidence="7 8" key="1">
    <citation type="submission" date="2020-06" db="EMBL/GenBank/DDBJ databases">
        <authorList>
            <person name="Li R."/>
            <person name="Bekaert M."/>
        </authorList>
    </citation>
    <scope>NUCLEOTIDE SEQUENCE [LARGE SCALE GENOMIC DNA]</scope>
    <source>
        <strain evidence="8">wild</strain>
    </source>
</reference>
<dbReference type="SUPFAM" id="SSF52200">
    <property type="entry name" value="Toll/Interleukin receptor TIR domain"/>
    <property type="match status" value="1"/>
</dbReference>
<dbReference type="InterPro" id="IPR000157">
    <property type="entry name" value="TIR_dom"/>
</dbReference>
<dbReference type="PANTHER" id="PTHR24365">
    <property type="entry name" value="TOLL-LIKE RECEPTOR"/>
    <property type="match status" value="1"/>
</dbReference>
<comment type="subcellular location">
    <subcellularLocation>
        <location evidence="1">Membrane</location>
        <topology evidence="1">Single-pass membrane protein</topology>
    </subcellularLocation>
</comment>
<feature type="domain" description="TIR" evidence="6">
    <location>
        <begin position="422"/>
        <end position="561"/>
    </location>
</feature>
<evidence type="ECO:0000313" key="7">
    <source>
        <dbReference type="EMBL" id="CAC5425697.1"/>
    </source>
</evidence>
<evidence type="ECO:0000313" key="8">
    <source>
        <dbReference type="Proteomes" id="UP000507470"/>
    </source>
</evidence>
<dbReference type="Gene3D" id="3.80.10.10">
    <property type="entry name" value="Ribonuclease Inhibitor"/>
    <property type="match status" value="1"/>
</dbReference>
<dbReference type="Pfam" id="PF01582">
    <property type="entry name" value="TIR"/>
    <property type="match status" value="1"/>
</dbReference>
<name>A0A6J8EYY0_MYTCO</name>
<dbReference type="GO" id="GO:0038023">
    <property type="term" value="F:signaling receptor activity"/>
    <property type="evidence" value="ECO:0007669"/>
    <property type="project" value="TreeGrafter"/>
</dbReference>
<evidence type="ECO:0000256" key="3">
    <source>
        <dbReference type="ARBA" id="ARBA00022729"/>
    </source>
</evidence>
<sequence length="580" mass="68000">MSTIAHAIGSFVNSLNLTDSYSASIPFLNLTELGIGQNMMETDCDESAEISYNIPVEHLTKLRNLTIDLVCFPYFPNQFRVMVELTNIRFKNCFINHLTNDTFRNLPESITEFYMNNCNNFFVVEIDALRHFPKLSVLDVSKSPIHLVQAFRMLYPFENQTMEIINFHDVTFAKVKIFYYDVELTEEMMSYIKTMCIKTLDISFNNIVAFRNNSLLAFEHPECFKKIHLTENNFSFKYFIEEFMEFFKRLTNLEIYDHSYFALGYRNPKFYNDTTSRIDEVITQNSSSMPKNVVLYAPKSLKEFRATHMMAKFLFDEVVFNESSLEKFDVSEFDTIIFLKFTFIGKNRVKSLDISGINADRTLDKFPLMSNLTTLRMSKAKLFRIFNDSNSHFGIFNWAPNVEYLDLSNNYIWVLNRRFLDGLKHLKYLNLQDDGVSFIKNILQPKIEQEWGLTMCCEDRDFFIGDSIVDARTVSIHESRHIIFIVTPSFREREWSSFEIERAKYEKFSRDLQKIIVIAKCIATKDMPSEFATVWKDVSLIEWPIDIDGINMSLAETTAMFLLLDTYDCNNLKCLFCSLK</sequence>
<dbReference type="EMBL" id="CACVKT020010275">
    <property type="protein sequence ID" value="CAC5425697.1"/>
    <property type="molecule type" value="Genomic_DNA"/>
</dbReference>
<dbReference type="PRINTS" id="PR01537">
    <property type="entry name" value="INTRLKN1R1F"/>
</dbReference>
<keyword evidence="4" id="KW-1133">Transmembrane helix</keyword>
<protein>
    <recommendedName>
        <fullName evidence="6">TIR domain-containing protein</fullName>
    </recommendedName>
</protein>
<evidence type="ECO:0000256" key="1">
    <source>
        <dbReference type="ARBA" id="ARBA00004167"/>
    </source>
</evidence>
<dbReference type="AlphaFoldDB" id="A0A6J8EYY0"/>
<gene>
    <name evidence="7" type="ORF">MCOR_57489</name>
</gene>
<proteinExistence type="predicted"/>
<keyword evidence="3" id="KW-0732">Signal</keyword>
<dbReference type="GO" id="GO:0005886">
    <property type="term" value="C:plasma membrane"/>
    <property type="evidence" value="ECO:0007669"/>
    <property type="project" value="TreeGrafter"/>
</dbReference>
<evidence type="ECO:0000259" key="6">
    <source>
        <dbReference type="PROSITE" id="PS50104"/>
    </source>
</evidence>
<dbReference type="InterPro" id="IPR032675">
    <property type="entry name" value="LRR_dom_sf"/>
</dbReference>